<evidence type="ECO:0000313" key="2">
    <source>
        <dbReference type="Proteomes" id="UP001175226"/>
    </source>
</evidence>
<gene>
    <name evidence="1" type="ORF">EV421DRAFT_1729453</name>
</gene>
<dbReference type="Proteomes" id="UP001175226">
    <property type="component" value="Unassembled WGS sequence"/>
</dbReference>
<proteinExistence type="predicted"/>
<name>A0AA39K994_9AGAR</name>
<sequence>MGMNTFMSHFTHLEVLKIAWPKPMLPPLYFYNAQILREGGFFFMHTISVWSQVLKRMGLPVVDTAIIRPGINTDPFEWFVDKGAWYDSEKVCSVYLSGETAIMKGLGSFLKILGSAMTEVNIKMDDEHCAFPTHLGSNTDLKKISIDTHVVLAGQVYEMLSTLPAHLSVEEVVIMVKGCMAIPVIPVVFRPLNSLLQRNIFWDLPANFTVEYTGPSSHSASLPIKTITIQDLSPPFLCILNGPSTLTTKKHEFQDVSATMLSKECDKIIVAACKEREQMRHKVTMIEQI</sequence>
<accession>A0AA39K994</accession>
<reference evidence="1" key="1">
    <citation type="submission" date="2023-06" db="EMBL/GenBank/DDBJ databases">
        <authorList>
            <consortium name="Lawrence Berkeley National Laboratory"/>
            <person name="Ahrendt S."/>
            <person name="Sahu N."/>
            <person name="Indic B."/>
            <person name="Wong-Bajracharya J."/>
            <person name="Merenyi Z."/>
            <person name="Ke H.-M."/>
            <person name="Monk M."/>
            <person name="Kocsube S."/>
            <person name="Drula E."/>
            <person name="Lipzen A."/>
            <person name="Balint B."/>
            <person name="Henrissat B."/>
            <person name="Andreopoulos B."/>
            <person name="Martin F.M."/>
            <person name="Harder C.B."/>
            <person name="Rigling D."/>
            <person name="Ford K.L."/>
            <person name="Foster G.D."/>
            <person name="Pangilinan J."/>
            <person name="Papanicolaou A."/>
            <person name="Barry K."/>
            <person name="LaButti K."/>
            <person name="Viragh M."/>
            <person name="Koriabine M."/>
            <person name="Yan M."/>
            <person name="Riley R."/>
            <person name="Champramary S."/>
            <person name="Plett K.L."/>
            <person name="Tsai I.J."/>
            <person name="Slot J."/>
            <person name="Sipos G."/>
            <person name="Plett J."/>
            <person name="Nagy L.G."/>
            <person name="Grigoriev I.V."/>
        </authorList>
    </citation>
    <scope>NUCLEOTIDE SEQUENCE</scope>
    <source>
        <strain evidence="1">FPL87.14</strain>
    </source>
</reference>
<organism evidence="1 2">
    <name type="scientific">Armillaria borealis</name>
    <dbReference type="NCBI Taxonomy" id="47425"/>
    <lineage>
        <taxon>Eukaryota</taxon>
        <taxon>Fungi</taxon>
        <taxon>Dikarya</taxon>
        <taxon>Basidiomycota</taxon>
        <taxon>Agaricomycotina</taxon>
        <taxon>Agaricomycetes</taxon>
        <taxon>Agaricomycetidae</taxon>
        <taxon>Agaricales</taxon>
        <taxon>Marasmiineae</taxon>
        <taxon>Physalacriaceae</taxon>
        <taxon>Armillaria</taxon>
    </lineage>
</organism>
<dbReference type="AlphaFoldDB" id="A0AA39K994"/>
<dbReference type="EMBL" id="JAUEPT010000001">
    <property type="protein sequence ID" value="KAK0456929.1"/>
    <property type="molecule type" value="Genomic_DNA"/>
</dbReference>
<protein>
    <submittedName>
        <fullName evidence="1">Uncharacterized protein</fullName>
    </submittedName>
</protein>
<comment type="caution">
    <text evidence="1">The sequence shown here is derived from an EMBL/GenBank/DDBJ whole genome shotgun (WGS) entry which is preliminary data.</text>
</comment>
<evidence type="ECO:0000313" key="1">
    <source>
        <dbReference type="EMBL" id="KAK0456929.1"/>
    </source>
</evidence>
<keyword evidence="2" id="KW-1185">Reference proteome</keyword>